<feature type="non-terminal residue" evidence="3">
    <location>
        <position position="113"/>
    </location>
</feature>
<dbReference type="Pfam" id="PF00646">
    <property type="entry name" value="F-box"/>
    <property type="match status" value="1"/>
</dbReference>
<dbReference type="SUPFAM" id="SSF81383">
    <property type="entry name" value="F-box domain"/>
    <property type="match status" value="1"/>
</dbReference>
<dbReference type="InterPro" id="IPR036047">
    <property type="entry name" value="F-box-like_dom_sf"/>
</dbReference>
<comment type="caution">
    <text evidence="3">The sequence shown here is derived from an EMBL/GenBank/DDBJ whole genome shotgun (WGS) entry which is preliminary data.</text>
</comment>
<evidence type="ECO:0000256" key="1">
    <source>
        <dbReference type="SAM" id="MobiDB-lite"/>
    </source>
</evidence>
<reference evidence="3 4" key="1">
    <citation type="submission" date="2024-02" db="EMBL/GenBank/DDBJ databases">
        <title>A draft genome for the cacao thread blight pathogen Marasmius crinis-equi.</title>
        <authorList>
            <person name="Cohen S.P."/>
            <person name="Baruah I.K."/>
            <person name="Amoako-Attah I."/>
            <person name="Bukari Y."/>
            <person name="Meinhardt L.W."/>
            <person name="Bailey B.A."/>
        </authorList>
    </citation>
    <scope>NUCLEOTIDE SEQUENCE [LARGE SCALE GENOMIC DNA]</scope>
    <source>
        <strain evidence="3 4">GH-76</strain>
    </source>
</reference>
<feature type="region of interest" description="Disordered" evidence="1">
    <location>
        <begin position="1"/>
        <end position="31"/>
    </location>
</feature>
<protein>
    <recommendedName>
        <fullName evidence="2">F-box domain-containing protein</fullName>
    </recommendedName>
</protein>
<name>A0ABR3EHL0_9AGAR</name>
<accession>A0ABR3EHL0</accession>
<keyword evidence="4" id="KW-1185">Reference proteome</keyword>
<feature type="non-terminal residue" evidence="3">
    <location>
        <position position="1"/>
    </location>
</feature>
<sequence>DSDLKEDEQPAQKKRKGRSSAQGKPPAKRSKIGKLSLFMEMPLDILFEIIQHLPPETLVNLARVNSTFRSTLSAPDAVAVWASKRVQIEAPVPFPGFSERKWMQILFAAPICE</sequence>
<organism evidence="3 4">
    <name type="scientific">Marasmius crinis-equi</name>
    <dbReference type="NCBI Taxonomy" id="585013"/>
    <lineage>
        <taxon>Eukaryota</taxon>
        <taxon>Fungi</taxon>
        <taxon>Dikarya</taxon>
        <taxon>Basidiomycota</taxon>
        <taxon>Agaricomycotina</taxon>
        <taxon>Agaricomycetes</taxon>
        <taxon>Agaricomycetidae</taxon>
        <taxon>Agaricales</taxon>
        <taxon>Marasmiineae</taxon>
        <taxon>Marasmiaceae</taxon>
        <taxon>Marasmius</taxon>
    </lineage>
</organism>
<evidence type="ECO:0000313" key="3">
    <source>
        <dbReference type="EMBL" id="KAL0562350.1"/>
    </source>
</evidence>
<dbReference type="Proteomes" id="UP001465976">
    <property type="component" value="Unassembled WGS sequence"/>
</dbReference>
<feature type="domain" description="F-box" evidence="2">
    <location>
        <begin position="35"/>
        <end position="84"/>
    </location>
</feature>
<dbReference type="EMBL" id="JBAHYK010006142">
    <property type="protein sequence ID" value="KAL0562350.1"/>
    <property type="molecule type" value="Genomic_DNA"/>
</dbReference>
<evidence type="ECO:0000313" key="4">
    <source>
        <dbReference type="Proteomes" id="UP001465976"/>
    </source>
</evidence>
<dbReference type="Gene3D" id="1.20.1280.50">
    <property type="match status" value="1"/>
</dbReference>
<dbReference type="SMART" id="SM00256">
    <property type="entry name" value="FBOX"/>
    <property type="match status" value="1"/>
</dbReference>
<gene>
    <name evidence="3" type="ORF">V5O48_019737</name>
</gene>
<dbReference type="PROSITE" id="PS50181">
    <property type="entry name" value="FBOX"/>
    <property type="match status" value="1"/>
</dbReference>
<dbReference type="InterPro" id="IPR001810">
    <property type="entry name" value="F-box_dom"/>
</dbReference>
<proteinExistence type="predicted"/>
<dbReference type="CDD" id="cd09917">
    <property type="entry name" value="F-box_SF"/>
    <property type="match status" value="1"/>
</dbReference>
<evidence type="ECO:0000259" key="2">
    <source>
        <dbReference type="PROSITE" id="PS50181"/>
    </source>
</evidence>